<gene>
    <name evidence="1" type="ORF">LCGC14_1133010</name>
</gene>
<comment type="caution">
    <text evidence="1">The sequence shown here is derived from an EMBL/GenBank/DDBJ whole genome shotgun (WGS) entry which is preliminary data.</text>
</comment>
<name>A0A0F9Q6C5_9ZZZZ</name>
<dbReference type="EMBL" id="LAZR01005320">
    <property type="protein sequence ID" value="KKN00918.1"/>
    <property type="molecule type" value="Genomic_DNA"/>
</dbReference>
<reference evidence="1" key="1">
    <citation type="journal article" date="2015" name="Nature">
        <title>Complex archaea that bridge the gap between prokaryotes and eukaryotes.</title>
        <authorList>
            <person name="Spang A."/>
            <person name="Saw J.H."/>
            <person name="Jorgensen S.L."/>
            <person name="Zaremba-Niedzwiedzka K."/>
            <person name="Martijn J."/>
            <person name="Lind A.E."/>
            <person name="van Eijk R."/>
            <person name="Schleper C."/>
            <person name="Guy L."/>
            <person name="Ettema T.J."/>
        </authorList>
    </citation>
    <scope>NUCLEOTIDE SEQUENCE</scope>
</reference>
<evidence type="ECO:0000313" key="1">
    <source>
        <dbReference type="EMBL" id="KKN00918.1"/>
    </source>
</evidence>
<dbReference type="AlphaFoldDB" id="A0A0F9Q6C5"/>
<accession>A0A0F9Q6C5</accession>
<proteinExistence type="predicted"/>
<sequence>MVELDLNEILQDTHTDLFTVDQVTGQCSCGEYIGQAQVVCIHCDEEIVWKGSKRWNEMFLVAETAFYSGVTRFLNEVGVKKFKNGREYHRWRRAMAFLPEDFITGVIAGCRQHLKSRGKVTGRAIMLYTLNSLEKNLKEKPSVKEGEIIGKVGDPD</sequence>
<protein>
    <submittedName>
        <fullName evidence="1">Uncharacterized protein</fullName>
    </submittedName>
</protein>
<organism evidence="1">
    <name type="scientific">marine sediment metagenome</name>
    <dbReference type="NCBI Taxonomy" id="412755"/>
    <lineage>
        <taxon>unclassified sequences</taxon>
        <taxon>metagenomes</taxon>
        <taxon>ecological metagenomes</taxon>
    </lineage>
</organism>